<keyword evidence="3" id="KW-1003">Cell membrane</keyword>
<name>A0A1H5MXT1_9FLAO</name>
<sequence length="348" mass="39395">MLYVVLFFLLFSLLLYVLLGGADFGAGIVELFSSRKNKLTTRNTIYRVMGPVWEANHIWLIILLVILWVAFPVYFNVIMIYLHVPFVLVLLGITMRGVAFIFRHYDAIVDRSQLFYNWMFRISSLVTPVFLGMSFGALIGGKIILTEDDYTGFTFSELYLWPWFNSFTFLVGIFYAVLCAFLAATLLIGETQGKVRKMFSKKSAYFTITLVLLGFILIAYGYIYEVKFIKDFVSNPVSIGAVILSGLLLIPLWRAIKRQNTLGSRYLAGLQVVLVLFAALYAHFPYIIITAEKEVSLLEGLPPQAVIQNLGIMLLIGGGVILPGLFHLMRSFGMIKIFKSGEKEFENN</sequence>
<dbReference type="PANTHER" id="PTHR43141:SF4">
    <property type="entry name" value="CYTOCHROME BD2 SUBUNIT II"/>
    <property type="match status" value="1"/>
</dbReference>
<feature type="transmembrane region" description="Helical" evidence="7">
    <location>
        <begin position="53"/>
        <end position="74"/>
    </location>
</feature>
<gene>
    <name evidence="8" type="ORF">SAMN04488034_103175</name>
</gene>
<evidence type="ECO:0000256" key="3">
    <source>
        <dbReference type="ARBA" id="ARBA00022475"/>
    </source>
</evidence>
<dbReference type="GO" id="GO:0070069">
    <property type="term" value="C:cytochrome complex"/>
    <property type="evidence" value="ECO:0007669"/>
    <property type="project" value="TreeGrafter"/>
</dbReference>
<reference evidence="8 9" key="1">
    <citation type="submission" date="2016-10" db="EMBL/GenBank/DDBJ databases">
        <authorList>
            <person name="de Groot N.N."/>
        </authorList>
    </citation>
    <scope>NUCLEOTIDE SEQUENCE [LARGE SCALE GENOMIC DNA]</scope>
    <source>
        <strain evidence="8 9">DSM 23553</strain>
    </source>
</reference>
<organism evidence="8 9">
    <name type="scientific">Salinimicrobium catena</name>
    <dbReference type="NCBI Taxonomy" id="390640"/>
    <lineage>
        <taxon>Bacteria</taxon>
        <taxon>Pseudomonadati</taxon>
        <taxon>Bacteroidota</taxon>
        <taxon>Flavobacteriia</taxon>
        <taxon>Flavobacteriales</taxon>
        <taxon>Flavobacteriaceae</taxon>
        <taxon>Salinimicrobium</taxon>
    </lineage>
</organism>
<keyword evidence="9" id="KW-1185">Reference proteome</keyword>
<feature type="transmembrane region" description="Helical" evidence="7">
    <location>
        <begin position="160"/>
        <end position="183"/>
    </location>
</feature>
<feature type="transmembrane region" description="Helical" evidence="7">
    <location>
        <begin position="268"/>
        <end position="289"/>
    </location>
</feature>
<feature type="transmembrane region" description="Helical" evidence="7">
    <location>
        <begin position="80"/>
        <end position="102"/>
    </location>
</feature>
<keyword evidence="6 7" id="KW-0472">Membrane</keyword>
<comment type="subcellular location">
    <subcellularLocation>
        <location evidence="1">Cell membrane</location>
        <topology evidence="1">Multi-pass membrane protein</topology>
    </subcellularLocation>
</comment>
<evidence type="ECO:0000256" key="2">
    <source>
        <dbReference type="ARBA" id="ARBA00007543"/>
    </source>
</evidence>
<dbReference type="AlphaFoldDB" id="A0A1H5MXT1"/>
<evidence type="ECO:0000256" key="7">
    <source>
        <dbReference type="SAM" id="Phobius"/>
    </source>
</evidence>
<protein>
    <submittedName>
        <fullName evidence="8">Cytochrome bd-I ubiquinol oxidase subunit 2 apoprotein</fullName>
    </submittedName>
</protein>
<dbReference type="EMBL" id="FNUG01000003">
    <property type="protein sequence ID" value="SEE93970.1"/>
    <property type="molecule type" value="Genomic_DNA"/>
</dbReference>
<accession>A0A1H5MXT1</accession>
<evidence type="ECO:0000256" key="4">
    <source>
        <dbReference type="ARBA" id="ARBA00022692"/>
    </source>
</evidence>
<dbReference type="GO" id="GO:0009055">
    <property type="term" value="F:electron transfer activity"/>
    <property type="evidence" value="ECO:0007669"/>
    <property type="project" value="TreeGrafter"/>
</dbReference>
<dbReference type="STRING" id="390640.SAMN04488034_103175"/>
<evidence type="ECO:0000256" key="6">
    <source>
        <dbReference type="ARBA" id="ARBA00023136"/>
    </source>
</evidence>
<feature type="transmembrane region" description="Helical" evidence="7">
    <location>
        <begin position="236"/>
        <end position="256"/>
    </location>
</feature>
<evidence type="ECO:0000313" key="8">
    <source>
        <dbReference type="EMBL" id="SEE93970.1"/>
    </source>
</evidence>
<feature type="transmembrane region" description="Helical" evidence="7">
    <location>
        <begin position="114"/>
        <end position="140"/>
    </location>
</feature>
<evidence type="ECO:0000256" key="1">
    <source>
        <dbReference type="ARBA" id="ARBA00004651"/>
    </source>
</evidence>
<comment type="similarity">
    <text evidence="2">Belongs to the cytochrome ubiquinol oxidase subunit 2 family.</text>
</comment>
<feature type="transmembrane region" description="Helical" evidence="7">
    <location>
        <begin position="204"/>
        <end position="224"/>
    </location>
</feature>
<keyword evidence="5 7" id="KW-1133">Transmembrane helix</keyword>
<dbReference type="GO" id="GO:0019646">
    <property type="term" value="P:aerobic electron transport chain"/>
    <property type="evidence" value="ECO:0007669"/>
    <property type="project" value="TreeGrafter"/>
</dbReference>
<evidence type="ECO:0000256" key="5">
    <source>
        <dbReference type="ARBA" id="ARBA00022989"/>
    </source>
</evidence>
<dbReference type="OrthoDB" id="9776710at2"/>
<dbReference type="Pfam" id="PF02322">
    <property type="entry name" value="Cyt_bd_oxida_II"/>
    <property type="match status" value="1"/>
</dbReference>
<proteinExistence type="inferred from homology"/>
<dbReference type="PANTHER" id="PTHR43141">
    <property type="entry name" value="CYTOCHROME BD2 SUBUNIT II"/>
    <property type="match status" value="1"/>
</dbReference>
<keyword evidence="4 7" id="KW-0812">Transmembrane</keyword>
<dbReference type="RefSeq" id="WP_093113120.1">
    <property type="nucleotide sequence ID" value="NZ_FNGG01000003.1"/>
</dbReference>
<dbReference type="GO" id="GO:0016682">
    <property type="term" value="F:oxidoreductase activity, acting on diphenols and related substances as donors, oxygen as acceptor"/>
    <property type="evidence" value="ECO:0007669"/>
    <property type="project" value="TreeGrafter"/>
</dbReference>
<dbReference type="InterPro" id="IPR003317">
    <property type="entry name" value="Cyt-d_oxidase_su2"/>
</dbReference>
<evidence type="ECO:0000313" key="9">
    <source>
        <dbReference type="Proteomes" id="UP000199448"/>
    </source>
</evidence>
<dbReference type="GO" id="GO:0005886">
    <property type="term" value="C:plasma membrane"/>
    <property type="evidence" value="ECO:0007669"/>
    <property type="project" value="UniProtKB-SubCell"/>
</dbReference>
<dbReference type="Proteomes" id="UP000199448">
    <property type="component" value="Unassembled WGS sequence"/>
</dbReference>
<feature type="transmembrane region" description="Helical" evidence="7">
    <location>
        <begin position="309"/>
        <end position="329"/>
    </location>
</feature>
<feature type="transmembrane region" description="Helical" evidence="7">
    <location>
        <begin position="6"/>
        <end position="32"/>
    </location>
</feature>